<dbReference type="InterPro" id="IPR006652">
    <property type="entry name" value="Kelch_1"/>
</dbReference>
<dbReference type="EMBL" id="JADBEG010000001">
    <property type="protein sequence ID" value="MBE1497875.1"/>
    <property type="molecule type" value="Genomic_DNA"/>
</dbReference>
<dbReference type="SUPFAM" id="SSF50965">
    <property type="entry name" value="Galactose oxidase, central domain"/>
    <property type="match status" value="1"/>
</dbReference>
<dbReference type="RefSeq" id="WP_086857240.1">
    <property type="nucleotide sequence ID" value="NZ_JADBEG010000001.1"/>
</dbReference>
<dbReference type="Gene3D" id="2.130.10.80">
    <property type="entry name" value="Galactose oxidase/kelch, beta-propeller"/>
    <property type="match status" value="3"/>
</dbReference>
<dbReference type="PANTHER" id="PTHR45632:SF17">
    <property type="entry name" value="KELCH-LIKE PROTEIN 31"/>
    <property type="match status" value="1"/>
</dbReference>
<comment type="caution">
    <text evidence="2">The sequence shown here is derived from an EMBL/GenBank/DDBJ whole genome shotgun (WGS) entry which is preliminary data.</text>
</comment>
<organism evidence="2 3">
    <name type="scientific">Amycolatopsis lexingtonensis</name>
    <dbReference type="NCBI Taxonomy" id="218822"/>
    <lineage>
        <taxon>Bacteria</taxon>
        <taxon>Bacillati</taxon>
        <taxon>Actinomycetota</taxon>
        <taxon>Actinomycetes</taxon>
        <taxon>Pseudonocardiales</taxon>
        <taxon>Pseudonocardiaceae</taxon>
        <taxon>Amycolatopsis</taxon>
    </lineage>
</organism>
<gene>
    <name evidence="2" type="ORF">H4696_004975</name>
</gene>
<dbReference type="Pfam" id="PF20248">
    <property type="entry name" value="DUF6603"/>
    <property type="match status" value="1"/>
</dbReference>
<dbReference type="SMART" id="SM00612">
    <property type="entry name" value="Kelch"/>
    <property type="match status" value="6"/>
</dbReference>
<keyword evidence="3" id="KW-1185">Reference proteome</keyword>
<dbReference type="InterPro" id="IPR011043">
    <property type="entry name" value="Gal_Oxase/kelch_b-propeller"/>
</dbReference>
<evidence type="ECO:0000259" key="1">
    <source>
        <dbReference type="Pfam" id="PF20248"/>
    </source>
</evidence>
<accession>A0ABR9I3W5</accession>
<dbReference type="InterPro" id="IPR015915">
    <property type="entry name" value="Kelch-typ_b-propeller"/>
</dbReference>
<dbReference type="Proteomes" id="UP000631670">
    <property type="component" value="Unassembled WGS sequence"/>
</dbReference>
<feature type="domain" description="DUF6603" evidence="1">
    <location>
        <begin position="402"/>
        <end position="959"/>
    </location>
</feature>
<dbReference type="InterPro" id="IPR037293">
    <property type="entry name" value="Gal_Oxidase_central_sf"/>
</dbReference>
<sequence>MTTPDDTFQQILLREVRLLLVPFAGTIEGGTTAKLLSDTTGWDLLSGTDPANDVRVLELSNAYQALDALVEDTPHALADVVEALRRLTELWATARELPVQPLPGGEAAGVLGRDLAEGLVLDDLRTWHPLVHDILALLTIIRLPGGISLDRVVDLFTHPLTVLGDEYLGPGGLTTADDARVAAGRLFPRLASLLRHLGLHAEFGTTSLGGPLPADAAARVAGGMLSVYLQPDFEDPDRYGVTLALSPRDLGGPGLVVVPFGQVSPFWDADIDLRPAADGFAIGPAGVTLFGTSGPLHTALTIAELPGQVIGAVDATRLELGTVTVSATLALDPKNPEYGLTVDLGESSLVIEASDGFLASILPADGLRTTFDLGVAWSNTKGLHFTGSAGLDVSLPGFSVGGVLSVPSVDLSLHAVDDHLAAQASAALSVFLGPVHATVVGAGFGTKLTFPAEGGNLGVADIELAGKPPTGVGLTIGANGVSGGGFLSFDAERGEYAGAVELELADFLAVKGIGLITTRRPDGSPGFSLLVVLTAEFPAGIQLGAGFTLLAVGGLIGLNRGMNLQALVEGVANGAIESVAFPKDVVANAPRILSDLNRFFPVEEGTFLVGPMVKIGWGTPTLISVSLGVIVEIPGDIAVLGVVRAALPTADHPLLLLQAQFIGALELSKSRAWFFAKLFRSRIMGMTVEGGMGVLTAWGSASDLIITVGGFHPSFRPPPLPFPVPDRLAVPLLNRSGQLVRLTGYFAITPNTVQFGGDVEVRLGFSAFRVEGHLGVDGLIQRSPFRFTAHTGGDVSLKVFGIGVFTLGLDFTLEGPAPWRAHGRGSIGFLFFSVSADFDLTWGEALDVFLPPIAVLDLLASELNKPEGWETRLPSGGKQSLVSLRVLPGTDDLVLHPLGTLVITQRALPLNVRVDRVGGQRASDGKRFSVEPVAGTGLKRAAITGDRFAMAQYQDMSDAAKLSRPSYETQDAGLELTAADGALATARVVRRSARYELHVIGDDAPVTGFAAAPPVKRFHSVAAPVFEELRKGASTSRAPLSARQARQKQPFAAQDTVRIDEQRFVVAYVKSNRQAFPRSKPGRPRVAATFRSRATAEDALAGFVADDPALAGRLHVIPAAEAAITPGVPGTWSPAGTLPTPVSTVDMAALPSGAVLIAGGTDDSGAPVAATALFDPAGDSWAAGPALAKPRQQHTTTALLDGRVLVAGGAETASAELFDPAGRRWTPTSSMTAVRHGHSATRLADGRVLVAGGRGALTTAEVYDPKTGTWTATAPMTDARADHQAVLLNDGRVLVVGGALPTGDGGAAPLAYCELYDPATQEWTPTGTLHQPRAGHQAVLLPDHRVLVTGGDPVLAPDRTLDPHSLATVELYDPKTGGWQAGPSMPGGGRSRHRALTLRSGTVLVTGGTGAPERTAGYRSVLTFDPVADAWSPLGGLLTGRSAHAMTELPDDRVLLAAGAGPGEVLIP</sequence>
<dbReference type="Pfam" id="PF01344">
    <property type="entry name" value="Kelch_1"/>
    <property type="match status" value="1"/>
</dbReference>
<evidence type="ECO:0000313" key="2">
    <source>
        <dbReference type="EMBL" id="MBE1497875.1"/>
    </source>
</evidence>
<proteinExistence type="predicted"/>
<protein>
    <recommendedName>
        <fullName evidence="1">DUF6603 domain-containing protein</fullName>
    </recommendedName>
</protein>
<dbReference type="InterPro" id="IPR046538">
    <property type="entry name" value="DUF6603"/>
</dbReference>
<dbReference type="Gene3D" id="2.120.10.80">
    <property type="entry name" value="Kelch-type beta propeller"/>
    <property type="match status" value="1"/>
</dbReference>
<dbReference type="PANTHER" id="PTHR45632">
    <property type="entry name" value="LD33804P"/>
    <property type="match status" value="1"/>
</dbReference>
<reference evidence="2 3" key="1">
    <citation type="submission" date="2020-10" db="EMBL/GenBank/DDBJ databases">
        <title>Sequencing the genomes of 1000 actinobacteria strains.</title>
        <authorList>
            <person name="Klenk H.-P."/>
        </authorList>
    </citation>
    <scope>NUCLEOTIDE SEQUENCE [LARGE SCALE GENOMIC DNA]</scope>
    <source>
        <strain evidence="2 3">DSM 44653</strain>
    </source>
</reference>
<evidence type="ECO:0000313" key="3">
    <source>
        <dbReference type="Proteomes" id="UP000631670"/>
    </source>
</evidence>
<name>A0ABR9I3W5_9PSEU</name>